<gene>
    <name evidence="1" type="ORF">QBC40DRAFT_302318</name>
</gene>
<dbReference type="SUPFAM" id="SSF52540">
    <property type="entry name" value="P-loop containing nucleoside triphosphate hydrolases"/>
    <property type="match status" value="1"/>
</dbReference>
<organism evidence="1 2">
    <name type="scientific">Triangularia verruculosa</name>
    <dbReference type="NCBI Taxonomy" id="2587418"/>
    <lineage>
        <taxon>Eukaryota</taxon>
        <taxon>Fungi</taxon>
        <taxon>Dikarya</taxon>
        <taxon>Ascomycota</taxon>
        <taxon>Pezizomycotina</taxon>
        <taxon>Sordariomycetes</taxon>
        <taxon>Sordariomycetidae</taxon>
        <taxon>Sordariales</taxon>
        <taxon>Podosporaceae</taxon>
        <taxon>Triangularia</taxon>
    </lineage>
</organism>
<comment type="caution">
    <text evidence="1">The sequence shown here is derived from an EMBL/GenBank/DDBJ whole genome shotgun (WGS) entry which is preliminary data.</text>
</comment>
<reference evidence="1" key="1">
    <citation type="journal article" date="2023" name="Mol. Phylogenet. Evol.">
        <title>Genome-scale phylogeny and comparative genomics of the fungal order Sordariales.</title>
        <authorList>
            <person name="Hensen N."/>
            <person name="Bonometti L."/>
            <person name="Westerberg I."/>
            <person name="Brannstrom I.O."/>
            <person name="Guillou S."/>
            <person name="Cros-Aarteil S."/>
            <person name="Calhoun S."/>
            <person name="Haridas S."/>
            <person name="Kuo A."/>
            <person name="Mondo S."/>
            <person name="Pangilinan J."/>
            <person name="Riley R."/>
            <person name="LaButti K."/>
            <person name="Andreopoulos B."/>
            <person name="Lipzen A."/>
            <person name="Chen C."/>
            <person name="Yan M."/>
            <person name="Daum C."/>
            <person name="Ng V."/>
            <person name="Clum A."/>
            <person name="Steindorff A."/>
            <person name="Ohm R.A."/>
            <person name="Martin F."/>
            <person name="Silar P."/>
            <person name="Natvig D.O."/>
            <person name="Lalanne C."/>
            <person name="Gautier V."/>
            <person name="Ament-Velasquez S.L."/>
            <person name="Kruys A."/>
            <person name="Hutchinson M.I."/>
            <person name="Powell A.J."/>
            <person name="Barry K."/>
            <person name="Miller A.N."/>
            <person name="Grigoriev I.V."/>
            <person name="Debuchy R."/>
            <person name="Gladieux P."/>
            <person name="Hiltunen Thoren M."/>
            <person name="Johannesson H."/>
        </authorList>
    </citation>
    <scope>NUCLEOTIDE SEQUENCE</scope>
    <source>
        <strain evidence="1">CBS 315.58</strain>
    </source>
</reference>
<dbReference type="Proteomes" id="UP001303160">
    <property type="component" value="Unassembled WGS sequence"/>
</dbReference>
<evidence type="ECO:0000313" key="1">
    <source>
        <dbReference type="EMBL" id="KAK4194224.1"/>
    </source>
</evidence>
<dbReference type="EMBL" id="MU864082">
    <property type="protein sequence ID" value="KAK4194224.1"/>
    <property type="molecule type" value="Genomic_DNA"/>
</dbReference>
<sequence>METRKLSDIREGKELASKWRTVIIDEAAVARNKRSYISRSINLIPKTRLGFCTATPAWNKAPDWVGYMWLLYEISRLKEIIVDNPVLVEKALDKEDFVPTFKPGEPYHIFNSSYTDDDRMWLTRHYKECGWEYWMIMLYYQKKLQEFGVDDSSDLTTYWGLTVFPSQSIPPMKIVHVTLAYHHHYDRVAKITDELLQNVSLGPIPETDNFDESVMNDPDEKAST</sequence>
<name>A0AAN6X536_9PEZI</name>
<protein>
    <submittedName>
        <fullName evidence="1">Uncharacterized protein</fullName>
    </submittedName>
</protein>
<dbReference type="InterPro" id="IPR027417">
    <property type="entry name" value="P-loop_NTPase"/>
</dbReference>
<reference evidence="1" key="2">
    <citation type="submission" date="2023-05" db="EMBL/GenBank/DDBJ databases">
        <authorList>
            <consortium name="Lawrence Berkeley National Laboratory"/>
            <person name="Steindorff A."/>
            <person name="Hensen N."/>
            <person name="Bonometti L."/>
            <person name="Westerberg I."/>
            <person name="Brannstrom I.O."/>
            <person name="Guillou S."/>
            <person name="Cros-Aarteil S."/>
            <person name="Calhoun S."/>
            <person name="Haridas S."/>
            <person name="Kuo A."/>
            <person name="Mondo S."/>
            <person name="Pangilinan J."/>
            <person name="Riley R."/>
            <person name="Labutti K."/>
            <person name="Andreopoulos B."/>
            <person name="Lipzen A."/>
            <person name="Chen C."/>
            <person name="Yanf M."/>
            <person name="Daum C."/>
            <person name="Ng V."/>
            <person name="Clum A."/>
            <person name="Ohm R."/>
            <person name="Martin F."/>
            <person name="Silar P."/>
            <person name="Natvig D."/>
            <person name="Lalanne C."/>
            <person name="Gautier V."/>
            <person name="Ament-Velasquez S.L."/>
            <person name="Kruys A."/>
            <person name="Hutchinson M.I."/>
            <person name="Powell A.J."/>
            <person name="Barry K."/>
            <person name="Miller A.N."/>
            <person name="Grigoriev I.V."/>
            <person name="Debuchy R."/>
            <person name="Gladieux P."/>
            <person name="Thoren M.H."/>
            <person name="Johannesson H."/>
        </authorList>
    </citation>
    <scope>NUCLEOTIDE SEQUENCE</scope>
    <source>
        <strain evidence="1">CBS 315.58</strain>
    </source>
</reference>
<keyword evidence="2" id="KW-1185">Reference proteome</keyword>
<evidence type="ECO:0000313" key="2">
    <source>
        <dbReference type="Proteomes" id="UP001303160"/>
    </source>
</evidence>
<accession>A0AAN6X536</accession>
<dbReference type="AlphaFoldDB" id="A0AAN6X536"/>
<proteinExistence type="predicted"/>